<dbReference type="PRINTS" id="PR00723">
    <property type="entry name" value="SUBTILISIN"/>
</dbReference>
<dbReference type="GO" id="GO:0006508">
    <property type="term" value="P:proteolysis"/>
    <property type="evidence" value="ECO:0007669"/>
    <property type="project" value="UniProtKB-KW"/>
</dbReference>
<dbReference type="RefSeq" id="WP_158467587.1">
    <property type="nucleotide sequence ID" value="NZ_AP014880.1"/>
</dbReference>
<evidence type="ECO:0000256" key="4">
    <source>
        <dbReference type="ARBA" id="ARBA00022825"/>
    </source>
</evidence>
<reference evidence="7 8" key="1">
    <citation type="journal article" date="2017" name="Infect. Immun.">
        <title>Characterization of the Pathogenicity of Streptococcus intermedius TYG1620 Isolated from a Human Brain Abscess Based on the Complete Genome Sequence with Transcriptome Analysis and Transposon Mutagenesis in a Murine Subcutaneous Abscess Model.</title>
        <authorList>
            <person name="Hasegawa N."/>
            <person name="Sekizuka T."/>
            <person name="Sugi Y."/>
            <person name="Kawakami N."/>
            <person name="Ogasawara Y."/>
            <person name="Kato K."/>
            <person name="Yamashita A."/>
            <person name="Takeuchi F."/>
            <person name="Kuroda M."/>
        </authorList>
    </citation>
    <scope>NUCLEOTIDE SEQUENCE [LARGE SCALE GENOMIC DNA]</scope>
    <source>
        <strain evidence="7 8">TYG1620</strain>
    </source>
</reference>
<organism evidence="7 8">
    <name type="scientific">Streptococcus intermedius</name>
    <dbReference type="NCBI Taxonomy" id="1338"/>
    <lineage>
        <taxon>Bacteria</taxon>
        <taxon>Bacillati</taxon>
        <taxon>Bacillota</taxon>
        <taxon>Bacilli</taxon>
        <taxon>Lactobacillales</taxon>
        <taxon>Streptococcaceae</taxon>
        <taxon>Streptococcus</taxon>
        <taxon>Streptococcus anginosus group</taxon>
    </lineage>
</organism>
<dbReference type="PANTHER" id="PTHR43806:SF11">
    <property type="entry name" value="CEREVISIN-RELATED"/>
    <property type="match status" value="1"/>
</dbReference>
<evidence type="ECO:0000256" key="3">
    <source>
        <dbReference type="ARBA" id="ARBA00022801"/>
    </source>
</evidence>
<protein>
    <recommendedName>
        <fullName evidence="6">Peptidase S8/S53 domain-containing protein</fullName>
    </recommendedName>
</protein>
<dbReference type="InterPro" id="IPR036852">
    <property type="entry name" value="Peptidase_S8/S53_dom_sf"/>
</dbReference>
<dbReference type="SUPFAM" id="SSF52743">
    <property type="entry name" value="Subtilisin-like"/>
    <property type="match status" value="1"/>
</dbReference>
<comment type="caution">
    <text evidence="5">Lacks conserved residue(s) required for the propagation of feature annotation.</text>
</comment>
<dbReference type="Pfam" id="PF00082">
    <property type="entry name" value="Peptidase_S8"/>
    <property type="match status" value="1"/>
</dbReference>
<keyword evidence="4" id="KW-0720">Serine protease</keyword>
<gene>
    <name evidence="7" type="ORF">SITYG_07930</name>
</gene>
<name>A0AAD1C7W2_STRIT</name>
<keyword evidence="3" id="KW-0378">Hydrolase</keyword>
<dbReference type="EMBL" id="AP014880">
    <property type="protein sequence ID" value="BAW16778.1"/>
    <property type="molecule type" value="Genomic_DNA"/>
</dbReference>
<evidence type="ECO:0000256" key="2">
    <source>
        <dbReference type="ARBA" id="ARBA00022670"/>
    </source>
</evidence>
<dbReference type="Gene3D" id="3.40.50.200">
    <property type="entry name" value="Peptidase S8/S53 domain"/>
    <property type="match status" value="1"/>
</dbReference>
<evidence type="ECO:0000256" key="1">
    <source>
        <dbReference type="ARBA" id="ARBA00011073"/>
    </source>
</evidence>
<feature type="domain" description="Peptidase S8/S53" evidence="6">
    <location>
        <begin position="18"/>
        <end position="119"/>
    </location>
</feature>
<dbReference type="PROSITE" id="PS00137">
    <property type="entry name" value="SUBTILASE_HIS"/>
    <property type="match status" value="1"/>
</dbReference>
<dbReference type="PROSITE" id="PS00136">
    <property type="entry name" value="SUBTILASE_ASP"/>
    <property type="match status" value="1"/>
</dbReference>
<dbReference type="InterPro" id="IPR050131">
    <property type="entry name" value="Peptidase_S8_subtilisin-like"/>
</dbReference>
<keyword evidence="2" id="KW-0645">Protease</keyword>
<dbReference type="Proteomes" id="UP000217792">
    <property type="component" value="Chromosome"/>
</dbReference>
<dbReference type="AlphaFoldDB" id="A0AAD1C7W2"/>
<dbReference type="InterPro" id="IPR000209">
    <property type="entry name" value="Peptidase_S8/S53_dom"/>
</dbReference>
<evidence type="ECO:0000259" key="6">
    <source>
        <dbReference type="Pfam" id="PF00082"/>
    </source>
</evidence>
<comment type="similarity">
    <text evidence="1 5">Belongs to the peptidase S8 family.</text>
</comment>
<dbReference type="InterPro" id="IPR015500">
    <property type="entry name" value="Peptidase_S8_subtilisin-rel"/>
</dbReference>
<proteinExistence type="inferred from homology"/>
<sequence length="122" mass="13049">MQQVTNNGESYTLHQISKKTSVGIIDSGILAEHSDLLSSLGSHMKNFVPKGGFNNEEDEEKGEAGYIIDKMGHGTEVAGQITANGNILGVAPGVTINIYRVFGERLSKAEWISEAIKKSEGG</sequence>
<evidence type="ECO:0000256" key="5">
    <source>
        <dbReference type="PROSITE-ProRule" id="PRU01240"/>
    </source>
</evidence>
<dbReference type="InterPro" id="IPR023827">
    <property type="entry name" value="Peptidase_S8_Asp-AS"/>
</dbReference>
<dbReference type="InterPro" id="IPR022398">
    <property type="entry name" value="Peptidase_S8_His-AS"/>
</dbReference>
<dbReference type="PROSITE" id="PS51892">
    <property type="entry name" value="SUBTILASE"/>
    <property type="match status" value="1"/>
</dbReference>
<dbReference type="PANTHER" id="PTHR43806">
    <property type="entry name" value="PEPTIDASE S8"/>
    <property type="match status" value="1"/>
</dbReference>
<evidence type="ECO:0000313" key="8">
    <source>
        <dbReference type="Proteomes" id="UP000217792"/>
    </source>
</evidence>
<accession>A0AAD1C7W2</accession>
<dbReference type="GO" id="GO:0004252">
    <property type="term" value="F:serine-type endopeptidase activity"/>
    <property type="evidence" value="ECO:0007669"/>
    <property type="project" value="InterPro"/>
</dbReference>
<evidence type="ECO:0000313" key="7">
    <source>
        <dbReference type="EMBL" id="BAW16778.1"/>
    </source>
</evidence>